<dbReference type="AlphaFoldDB" id="A0AAD7IB40"/>
<dbReference type="EMBL" id="JARJLG010000138">
    <property type="protein sequence ID" value="KAJ7738238.1"/>
    <property type="molecule type" value="Genomic_DNA"/>
</dbReference>
<accession>A0AAD7IB40</accession>
<evidence type="ECO:0000313" key="2">
    <source>
        <dbReference type="Proteomes" id="UP001215280"/>
    </source>
</evidence>
<name>A0AAD7IB40_9AGAR</name>
<protein>
    <submittedName>
        <fullName evidence="1">Uncharacterized protein</fullName>
    </submittedName>
</protein>
<gene>
    <name evidence="1" type="ORF">DFH07DRAFT_841194</name>
</gene>
<evidence type="ECO:0000313" key="1">
    <source>
        <dbReference type="EMBL" id="KAJ7738238.1"/>
    </source>
</evidence>
<organism evidence="1 2">
    <name type="scientific">Mycena maculata</name>
    <dbReference type="NCBI Taxonomy" id="230809"/>
    <lineage>
        <taxon>Eukaryota</taxon>
        <taxon>Fungi</taxon>
        <taxon>Dikarya</taxon>
        <taxon>Basidiomycota</taxon>
        <taxon>Agaricomycotina</taxon>
        <taxon>Agaricomycetes</taxon>
        <taxon>Agaricomycetidae</taxon>
        <taxon>Agaricales</taxon>
        <taxon>Marasmiineae</taxon>
        <taxon>Mycenaceae</taxon>
        <taxon>Mycena</taxon>
    </lineage>
</organism>
<reference evidence="1" key="1">
    <citation type="submission" date="2023-03" db="EMBL/GenBank/DDBJ databases">
        <title>Massive genome expansion in bonnet fungi (Mycena s.s.) driven by repeated elements and novel gene families across ecological guilds.</title>
        <authorList>
            <consortium name="Lawrence Berkeley National Laboratory"/>
            <person name="Harder C.B."/>
            <person name="Miyauchi S."/>
            <person name="Viragh M."/>
            <person name="Kuo A."/>
            <person name="Thoen E."/>
            <person name="Andreopoulos B."/>
            <person name="Lu D."/>
            <person name="Skrede I."/>
            <person name="Drula E."/>
            <person name="Henrissat B."/>
            <person name="Morin E."/>
            <person name="Kohler A."/>
            <person name="Barry K."/>
            <person name="LaButti K."/>
            <person name="Morin E."/>
            <person name="Salamov A."/>
            <person name="Lipzen A."/>
            <person name="Mereny Z."/>
            <person name="Hegedus B."/>
            <person name="Baldrian P."/>
            <person name="Stursova M."/>
            <person name="Weitz H."/>
            <person name="Taylor A."/>
            <person name="Grigoriev I.V."/>
            <person name="Nagy L.G."/>
            <person name="Martin F."/>
            <person name="Kauserud H."/>
        </authorList>
    </citation>
    <scope>NUCLEOTIDE SEQUENCE</scope>
    <source>
        <strain evidence="1">CBHHK188m</strain>
    </source>
</reference>
<proteinExistence type="predicted"/>
<sequence length="441" mass="50175">MAMRSYSGLALDDDILDRIMTFCPTFGTLQSTVLVSKSFYRIFQTHPKSITRAVAYNIVGPALPQALRVIQYPYPAHHAADTLDALRMATECPEDHAPSVITADEKAMLQGNSKVVAALEDIYSLTNKDRTSKTSVLTPEESWRFRRAMYRLMLYCNLFPPDRHERHEIDDLEDTAIEKIFAQRTAVLNVYPTDELVQLYAVAKFMRGLLEGLSGGDPRTVDIFQSLGPARALYGWQERHIGVLVDDISDELFDNDDDIALFSGYFATPFKNLWETRKIPPLKDEEPLSKWILDQVNGANDTCSQCASPGGLQLFTDANWHRFPIILPNLLKSNLKANPLVTQPFFAATRHIAGSDALGPWISGLWAFRQTEFHGWDVGDSYCSPCLLKFLEEHVWRWFLDHQLAAGWTPPEDCWYGWNCRTQTHSLHHQQTRNHLCVPTK</sequence>
<comment type="caution">
    <text evidence="1">The sequence shown here is derived from an EMBL/GenBank/DDBJ whole genome shotgun (WGS) entry which is preliminary data.</text>
</comment>
<dbReference type="Proteomes" id="UP001215280">
    <property type="component" value="Unassembled WGS sequence"/>
</dbReference>
<keyword evidence="2" id="KW-1185">Reference proteome</keyword>